<dbReference type="GO" id="GO:0098552">
    <property type="term" value="C:side of membrane"/>
    <property type="evidence" value="ECO:0007669"/>
    <property type="project" value="UniProtKB-KW"/>
</dbReference>
<evidence type="ECO:0000256" key="4">
    <source>
        <dbReference type="ARBA" id="ARBA00022729"/>
    </source>
</evidence>
<dbReference type="CDD" id="cd00117">
    <property type="entry name" value="TFP"/>
    <property type="match status" value="1"/>
</dbReference>
<keyword evidence="4 9" id="KW-0732">Signal</keyword>
<dbReference type="GO" id="GO:0032222">
    <property type="term" value="P:regulation of synaptic transmission, cholinergic"/>
    <property type="evidence" value="ECO:0007669"/>
    <property type="project" value="InterPro"/>
</dbReference>
<evidence type="ECO:0000256" key="5">
    <source>
        <dbReference type="ARBA" id="ARBA00022989"/>
    </source>
</evidence>
<dbReference type="VEuPathDB" id="VectorBase:AALFPA_065894"/>
<dbReference type="VEuPathDB" id="VectorBase:AALC636_034687"/>
<dbReference type="Pfam" id="PF17064">
    <property type="entry name" value="QVR"/>
    <property type="match status" value="1"/>
</dbReference>
<evidence type="ECO:0000256" key="8">
    <source>
        <dbReference type="ARBA" id="ARBA00023288"/>
    </source>
</evidence>
<feature type="chain" id="PRO_5012439094" evidence="9">
    <location>
        <begin position="25"/>
        <end position="149"/>
    </location>
</feature>
<keyword evidence="6" id="KW-0472">Membrane</keyword>
<keyword evidence="5" id="KW-1133">Transmembrane helix</keyword>
<dbReference type="PANTHER" id="PTHR33562">
    <property type="entry name" value="ATILLA, ISOFORM B-RELATED-RELATED"/>
    <property type="match status" value="1"/>
</dbReference>
<sequence length="149" mass="16942">MLEFNVKCMCLLVVALMVIATADAIKCYRCNSYDKADCLHESDEDRETKNSTKLWPFLRECEPDPTGQNREPFCRKISVTIMKPKHHRVIRDCGYERSHLDCYLADNDGHLETVCQCWTDQCNGVHRLTSGTGLGLGLAVMVAILRFVV</sequence>
<keyword evidence="7" id="KW-0325">Glycoprotein</keyword>
<comment type="subcellular location">
    <subcellularLocation>
        <location evidence="1">Membrane</location>
        <topology evidence="1">Lipid-anchor</topology>
        <topology evidence="1">GPI-anchor</topology>
    </subcellularLocation>
</comment>
<dbReference type="AlphaFoldDB" id="A0A1W7R7F3"/>
<dbReference type="PANTHER" id="PTHR33562:SF23">
    <property type="entry name" value="PROTEIN QUIVER"/>
    <property type="match status" value="1"/>
</dbReference>
<keyword evidence="3" id="KW-0812">Transmembrane</keyword>
<evidence type="ECO:0000256" key="7">
    <source>
        <dbReference type="ARBA" id="ARBA00023180"/>
    </source>
</evidence>
<dbReference type="VEuPathDB" id="VectorBase:AALF011915"/>
<dbReference type="InterPro" id="IPR050975">
    <property type="entry name" value="Sleep_regulator"/>
</dbReference>
<dbReference type="InterPro" id="IPR045860">
    <property type="entry name" value="Snake_toxin-like_sf"/>
</dbReference>
<keyword evidence="2" id="KW-0336">GPI-anchor</keyword>
<evidence type="ECO:0000256" key="6">
    <source>
        <dbReference type="ARBA" id="ARBA00023136"/>
    </source>
</evidence>
<evidence type="ECO:0000256" key="9">
    <source>
        <dbReference type="SAM" id="SignalP"/>
    </source>
</evidence>
<reference evidence="10" key="1">
    <citation type="submission" date="2016-03" db="EMBL/GenBank/DDBJ databases">
        <title>RNAseq analyses of the sensorial organs of adult female Aedes albopictus.</title>
        <authorList>
            <person name="Fabrizio L."/>
            <person name="Ribeiro J.M."/>
            <person name="Arca B."/>
        </authorList>
    </citation>
    <scope>NUCLEOTIDE SEQUENCE</scope>
</reference>
<keyword evidence="8" id="KW-0449">Lipoprotein</keyword>
<accession>A0A1W7R7F3</accession>
<evidence type="ECO:0000256" key="1">
    <source>
        <dbReference type="ARBA" id="ARBA00004589"/>
    </source>
</evidence>
<dbReference type="SUPFAM" id="SSF57302">
    <property type="entry name" value="Snake toxin-like"/>
    <property type="match status" value="1"/>
</dbReference>
<organism evidence="10">
    <name type="scientific">Aedes albopictus</name>
    <name type="common">Asian tiger mosquito</name>
    <name type="synonym">Stegomyia albopicta</name>
    <dbReference type="NCBI Taxonomy" id="7160"/>
    <lineage>
        <taxon>Eukaryota</taxon>
        <taxon>Metazoa</taxon>
        <taxon>Ecdysozoa</taxon>
        <taxon>Arthropoda</taxon>
        <taxon>Hexapoda</taxon>
        <taxon>Insecta</taxon>
        <taxon>Pterygota</taxon>
        <taxon>Neoptera</taxon>
        <taxon>Endopterygota</taxon>
        <taxon>Diptera</taxon>
        <taxon>Nematocera</taxon>
        <taxon>Culicoidea</taxon>
        <taxon>Culicidae</taxon>
        <taxon>Culicinae</taxon>
        <taxon>Aedini</taxon>
        <taxon>Aedes</taxon>
        <taxon>Stegomyia</taxon>
    </lineage>
</organism>
<name>A0A1W7R7F3_AEDAL</name>
<evidence type="ECO:0000256" key="3">
    <source>
        <dbReference type="ARBA" id="ARBA00022692"/>
    </source>
</evidence>
<dbReference type="InterPro" id="IPR031424">
    <property type="entry name" value="QVR-like"/>
</dbReference>
<evidence type="ECO:0000313" key="10">
    <source>
        <dbReference type="EMBL" id="JAV47015.1"/>
    </source>
</evidence>
<feature type="signal peptide" evidence="9">
    <location>
        <begin position="1"/>
        <end position="24"/>
    </location>
</feature>
<protein>
    <submittedName>
        <fullName evidence="10">Putative conserved secreted protein</fullName>
    </submittedName>
</protein>
<dbReference type="EMBL" id="GEHC01000630">
    <property type="protein sequence ID" value="JAV47015.1"/>
    <property type="molecule type" value="Transcribed_RNA"/>
</dbReference>
<dbReference type="GO" id="GO:0030431">
    <property type="term" value="P:sleep"/>
    <property type="evidence" value="ECO:0007669"/>
    <property type="project" value="InterPro"/>
</dbReference>
<evidence type="ECO:0000256" key="2">
    <source>
        <dbReference type="ARBA" id="ARBA00022622"/>
    </source>
</evidence>
<proteinExistence type="predicted"/>